<dbReference type="PANTHER" id="PTHR42886">
    <property type="entry name" value="RE40534P-RELATED"/>
    <property type="match status" value="1"/>
</dbReference>
<accession>A0A507FEB6</accession>
<reference evidence="2 3" key="1">
    <citation type="journal article" date="2019" name="Sci. Rep.">
        <title>Comparative genomics of chytrid fungi reveal insights into the obligate biotrophic and pathogenic lifestyle of Synchytrium endobioticum.</title>
        <authorList>
            <person name="van de Vossenberg B.T.L.H."/>
            <person name="Warris S."/>
            <person name="Nguyen H.D.T."/>
            <person name="van Gent-Pelzer M.P.E."/>
            <person name="Joly D.L."/>
            <person name="van de Geest H.C."/>
            <person name="Bonants P.J.M."/>
            <person name="Smith D.S."/>
            <person name="Levesque C.A."/>
            <person name="van der Lee T.A.J."/>
        </authorList>
    </citation>
    <scope>NUCLEOTIDE SEQUENCE [LARGE SCALE GENOMIC DNA]</scope>
    <source>
        <strain evidence="2 3">CBS 675.73</strain>
    </source>
</reference>
<dbReference type="OrthoDB" id="9988524at2759"/>
<keyword evidence="3" id="KW-1185">Reference proteome</keyword>
<dbReference type="Gene3D" id="3.40.50.1820">
    <property type="entry name" value="alpha/beta hydrolase"/>
    <property type="match status" value="1"/>
</dbReference>
<dbReference type="STRING" id="246404.A0A507FEB6"/>
<sequence length="305" mass="33932">MSKHVHLRIPLDQNNEWVSATATFPADAESSSIEDGNGRLMSVICHGISAHKNNPRLLRLISESLPHASLRFDFRGCGDSAGPPVLKWLDYYECLADLTQVCQWLLKRNWKINAIIGHSMGSLVSILYILRNPTVPRHFINISGRFDVKAGLLKKVVRDQYISPESLAALLQQTSPSSDHPSVDRIKIKGWRGGRETNGNRLKGEHVPYEICIQDGLQVWQRLDEEIVKIAIVFPNTLSTLTVHGTLDETVPAADAVLFDRVLPNHTLVLVEEGNHNFTGAGHAEKSCCIIVDWLNARGSLLSKL</sequence>
<dbReference type="InterPro" id="IPR029058">
    <property type="entry name" value="AB_hydrolase_fold"/>
</dbReference>
<proteinExistence type="predicted"/>
<dbReference type="EMBL" id="QEAP01000124">
    <property type="protein sequence ID" value="TPX74472.1"/>
    <property type="molecule type" value="Genomic_DNA"/>
</dbReference>
<dbReference type="Proteomes" id="UP000320333">
    <property type="component" value="Unassembled WGS sequence"/>
</dbReference>
<evidence type="ECO:0000259" key="1">
    <source>
        <dbReference type="Pfam" id="PF00561"/>
    </source>
</evidence>
<feature type="domain" description="AB hydrolase-1" evidence="1">
    <location>
        <begin position="43"/>
        <end position="277"/>
    </location>
</feature>
<comment type="caution">
    <text evidence="2">The sequence shown here is derived from an EMBL/GenBank/DDBJ whole genome shotgun (WGS) entry which is preliminary data.</text>
</comment>
<organism evidence="2 3">
    <name type="scientific">Chytriomyces confervae</name>
    <dbReference type="NCBI Taxonomy" id="246404"/>
    <lineage>
        <taxon>Eukaryota</taxon>
        <taxon>Fungi</taxon>
        <taxon>Fungi incertae sedis</taxon>
        <taxon>Chytridiomycota</taxon>
        <taxon>Chytridiomycota incertae sedis</taxon>
        <taxon>Chytridiomycetes</taxon>
        <taxon>Chytridiales</taxon>
        <taxon>Chytriomycetaceae</taxon>
        <taxon>Chytriomyces</taxon>
    </lineage>
</organism>
<dbReference type="SUPFAM" id="SSF53474">
    <property type="entry name" value="alpha/beta-Hydrolases"/>
    <property type="match status" value="1"/>
</dbReference>
<dbReference type="PANTHER" id="PTHR42886:SF53">
    <property type="entry name" value="ALPHA_BETA-HYDROLASES SUPERFAMILY PROTEIN"/>
    <property type="match status" value="1"/>
</dbReference>
<name>A0A507FEB6_9FUNG</name>
<evidence type="ECO:0000313" key="3">
    <source>
        <dbReference type="Proteomes" id="UP000320333"/>
    </source>
</evidence>
<dbReference type="AlphaFoldDB" id="A0A507FEB6"/>
<dbReference type="InterPro" id="IPR000073">
    <property type="entry name" value="AB_hydrolase_1"/>
</dbReference>
<protein>
    <recommendedName>
        <fullName evidence="1">AB hydrolase-1 domain-containing protein</fullName>
    </recommendedName>
</protein>
<gene>
    <name evidence="2" type="ORF">CcCBS67573_g04259</name>
</gene>
<dbReference type="Pfam" id="PF00561">
    <property type="entry name" value="Abhydrolase_1"/>
    <property type="match status" value="1"/>
</dbReference>
<evidence type="ECO:0000313" key="2">
    <source>
        <dbReference type="EMBL" id="TPX74472.1"/>
    </source>
</evidence>